<feature type="compositionally biased region" description="Acidic residues" evidence="1">
    <location>
        <begin position="221"/>
        <end position="235"/>
    </location>
</feature>
<evidence type="ECO:0000313" key="2">
    <source>
        <dbReference type="EMBL" id="GFZ09281.1"/>
    </source>
</evidence>
<feature type="region of interest" description="Disordered" evidence="1">
    <location>
        <begin position="220"/>
        <end position="251"/>
    </location>
</feature>
<dbReference type="Proteomes" id="UP000585474">
    <property type="component" value="Unassembled WGS sequence"/>
</dbReference>
<organism evidence="2 3">
    <name type="scientific">Actinidia rufa</name>
    <dbReference type="NCBI Taxonomy" id="165716"/>
    <lineage>
        <taxon>Eukaryota</taxon>
        <taxon>Viridiplantae</taxon>
        <taxon>Streptophyta</taxon>
        <taxon>Embryophyta</taxon>
        <taxon>Tracheophyta</taxon>
        <taxon>Spermatophyta</taxon>
        <taxon>Magnoliopsida</taxon>
        <taxon>eudicotyledons</taxon>
        <taxon>Gunneridae</taxon>
        <taxon>Pentapetalae</taxon>
        <taxon>asterids</taxon>
        <taxon>Ericales</taxon>
        <taxon>Actinidiaceae</taxon>
        <taxon>Actinidia</taxon>
    </lineage>
</organism>
<keyword evidence="3" id="KW-1185">Reference proteome</keyword>
<evidence type="ECO:0000256" key="1">
    <source>
        <dbReference type="SAM" id="MobiDB-lite"/>
    </source>
</evidence>
<dbReference type="AlphaFoldDB" id="A0A7J0GET5"/>
<proteinExistence type="predicted"/>
<comment type="caution">
    <text evidence="2">The sequence shown here is derived from an EMBL/GenBank/DDBJ whole genome shotgun (WGS) entry which is preliminary data.</text>
</comment>
<evidence type="ECO:0000313" key="3">
    <source>
        <dbReference type="Proteomes" id="UP000585474"/>
    </source>
</evidence>
<accession>A0A7J0GET5</accession>
<dbReference type="EMBL" id="BJWL01000020">
    <property type="protein sequence ID" value="GFZ09281.1"/>
    <property type="molecule type" value="Genomic_DNA"/>
</dbReference>
<feature type="region of interest" description="Disordered" evidence="1">
    <location>
        <begin position="33"/>
        <end position="97"/>
    </location>
</feature>
<name>A0A7J0GET5_9ERIC</name>
<reference evidence="2 3" key="1">
    <citation type="submission" date="2019-07" db="EMBL/GenBank/DDBJ databases">
        <title>De Novo Assembly of kiwifruit Actinidia rufa.</title>
        <authorList>
            <person name="Sugita-Konishi S."/>
            <person name="Sato K."/>
            <person name="Mori E."/>
            <person name="Abe Y."/>
            <person name="Kisaki G."/>
            <person name="Hamano K."/>
            <person name="Suezawa K."/>
            <person name="Otani M."/>
            <person name="Fukuda T."/>
            <person name="Manabe T."/>
            <person name="Gomi K."/>
            <person name="Tabuchi M."/>
            <person name="Akimitsu K."/>
            <person name="Kataoka I."/>
        </authorList>
    </citation>
    <scope>NUCLEOTIDE SEQUENCE [LARGE SCALE GENOMIC DNA]</scope>
    <source>
        <strain evidence="3">cv. Fuchu</strain>
    </source>
</reference>
<gene>
    <name evidence="2" type="ORF">Acr_20g0010890</name>
</gene>
<feature type="compositionally biased region" description="Polar residues" evidence="1">
    <location>
        <begin position="67"/>
        <end position="80"/>
    </location>
</feature>
<sequence>MVACLHKLLVRNLVARSTLTAKGVVIGEKCPRVEMPSMSPSNRGKQAFDAKKKSSMPPPEDKKKGSSSKAPTKSRVTSRSSLKKFLHQGEKKSTSMLENPTVVEELLEGVIPPADKEEVEKLSLDWAISKFFHIVDQASVADRAKDTRDKAMTQQAWAASIEREMTHAQKLTAELETVGRARSLRAAGSSRYFGESFNFCKRKIGRFHPDLNIQDMGIDVELLEEEKEDEEESGDDKEKEKEGEPDNSPTP</sequence>
<protein>
    <submittedName>
        <fullName evidence="2">Uncharacterized protein</fullName>
    </submittedName>
</protein>